<dbReference type="GO" id="GO:0016787">
    <property type="term" value="F:hydrolase activity"/>
    <property type="evidence" value="ECO:0007669"/>
    <property type="project" value="UniProtKB-KW"/>
</dbReference>
<evidence type="ECO:0000313" key="3">
    <source>
        <dbReference type="EMBL" id="BBH25701.1"/>
    </source>
</evidence>
<dbReference type="KEGG" id="ebm:SG0102_06350"/>
<dbReference type="RefSeq" id="WP_125118627.1">
    <property type="nucleotide sequence ID" value="NZ_AP019309.1"/>
</dbReference>
<keyword evidence="3" id="KW-0378">Hydrolase</keyword>
<dbReference type="EMBL" id="AP019309">
    <property type="protein sequence ID" value="BBH25701.1"/>
    <property type="molecule type" value="Genomic_DNA"/>
</dbReference>
<proteinExistence type="predicted"/>
<evidence type="ECO:0000313" key="4">
    <source>
        <dbReference type="Proteomes" id="UP000268059"/>
    </source>
</evidence>
<dbReference type="InterPro" id="IPR004843">
    <property type="entry name" value="Calcineurin-like_PHP"/>
</dbReference>
<dbReference type="CDD" id="cd07385">
    <property type="entry name" value="MPP_YkuE_C"/>
    <property type="match status" value="1"/>
</dbReference>
<organism evidence="3 4">
    <name type="scientific">Intestinibaculum porci</name>
    <dbReference type="NCBI Taxonomy" id="2487118"/>
    <lineage>
        <taxon>Bacteria</taxon>
        <taxon>Bacillati</taxon>
        <taxon>Bacillota</taxon>
        <taxon>Erysipelotrichia</taxon>
        <taxon>Erysipelotrichales</taxon>
        <taxon>Erysipelotrichaceae</taxon>
        <taxon>Intestinibaculum</taxon>
    </lineage>
</organism>
<keyword evidence="4" id="KW-1185">Reference proteome</keyword>
<dbReference type="SUPFAM" id="SSF56300">
    <property type="entry name" value="Metallo-dependent phosphatases"/>
    <property type="match status" value="1"/>
</dbReference>
<dbReference type="Proteomes" id="UP000268059">
    <property type="component" value="Chromosome"/>
</dbReference>
<keyword evidence="1" id="KW-0812">Transmembrane</keyword>
<dbReference type="PANTHER" id="PTHR31302">
    <property type="entry name" value="TRANSMEMBRANE PROTEIN WITH METALLOPHOSPHOESTERASE DOMAIN-RELATED"/>
    <property type="match status" value="1"/>
</dbReference>
<protein>
    <submittedName>
        <fullName evidence="3">Phosphohydrolase</fullName>
    </submittedName>
</protein>
<keyword evidence="1" id="KW-0472">Membrane</keyword>
<sequence>MLAIYLSPVYIIVHIFCMLWFIRFFKSVHKVFQKRFMQVFIGLIYWFFALSMLIGFLLPHGALERFFKLLGNYFLGFTLYEVMVLLVYSGIRFYKRHRRFANLALLDSSRHLALSGLAAILVMASVCTYGIYNAHHIRDTYYNVTIKKPVAKFNKLDICLVSDLHMGFNIGVDQIAQMVKKINASHPDLVVIAGDIFDNEYSALEDDQKLIQLFQSISSKYGVYGVYGNHDIEEKILAGFTFDDGKKDEASPQMDAFLKKAHIHLLRDQGVLIDHSFYLFGRADAEKPGRGITVRKSPKQLTKGMNQNKPIIVLDHEPRQLAALSKAGVDLDLSGHTHDGQCFPANIVVSMLWPNSYGYLRKGTMHSIVTSGVGIFGPYMRVGTKAEICHVEVQFQ</sequence>
<dbReference type="Gene3D" id="3.60.21.10">
    <property type="match status" value="1"/>
</dbReference>
<dbReference type="AlphaFoldDB" id="A0A3G9JIF7"/>
<evidence type="ECO:0000256" key="1">
    <source>
        <dbReference type="SAM" id="Phobius"/>
    </source>
</evidence>
<dbReference type="Pfam" id="PF00149">
    <property type="entry name" value="Metallophos"/>
    <property type="match status" value="1"/>
</dbReference>
<feature type="domain" description="Calcineurin-like phosphoesterase" evidence="2">
    <location>
        <begin position="158"/>
        <end position="339"/>
    </location>
</feature>
<evidence type="ECO:0000259" key="2">
    <source>
        <dbReference type="Pfam" id="PF00149"/>
    </source>
</evidence>
<feature type="transmembrane region" description="Helical" evidence="1">
    <location>
        <begin position="112"/>
        <end position="132"/>
    </location>
</feature>
<feature type="transmembrane region" description="Helical" evidence="1">
    <location>
        <begin position="6"/>
        <end position="25"/>
    </location>
</feature>
<dbReference type="InterPro" id="IPR051158">
    <property type="entry name" value="Metallophosphoesterase_sf"/>
</dbReference>
<name>A0A3G9JIF7_9FIRM</name>
<feature type="transmembrane region" description="Helical" evidence="1">
    <location>
        <begin position="70"/>
        <end position="91"/>
    </location>
</feature>
<feature type="transmembrane region" description="Helical" evidence="1">
    <location>
        <begin position="37"/>
        <end position="58"/>
    </location>
</feature>
<gene>
    <name evidence="3" type="ORF">SG0102_06350</name>
</gene>
<accession>A0A3G9JIF7</accession>
<dbReference type="InterPro" id="IPR029052">
    <property type="entry name" value="Metallo-depent_PP-like"/>
</dbReference>
<keyword evidence="1" id="KW-1133">Transmembrane helix</keyword>
<dbReference type="PANTHER" id="PTHR31302:SF0">
    <property type="entry name" value="TRANSMEMBRANE PROTEIN WITH METALLOPHOSPHOESTERASE DOMAIN"/>
    <property type="match status" value="1"/>
</dbReference>
<reference evidence="3 4" key="1">
    <citation type="submission" date="2018-11" db="EMBL/GenBank/DDBJ databases">
        <title>Novel Erysipelotrichaceae bacterium isolated from small intestine of a swine.</title>
        <authorList>
            <person name="Kim J.S."/>
            <person name="Choe H."/>
            <person name="Lee Y.R."/>
            <person name="Kim K.M."/>
            <person name="Park D.S."/>
        </authorList>
    </citation>
    <scope>NUCLEOTIDE SEQUENCE [LARGE SCALE GENOMIC DNA]</scope>
    <source>
        <strain evidence="3 4">SG0102</strain>
    </source>
</reference>
<dbReference type="InParanoid" id="A0A3G9JIF7"/>
<dbReference type="OrthoDB" id="9780884at2"/>